<evidence type="ECO:0008006" key="6">
    <source>
        <dbReference type="Google" id="ProtNLM"/>
    </source>
</evidence>
<feature type="domain" description="Myb-like" evidence="2">
    <location>
        <begin position="135"/>
        <end position="185"/>
    </location>
</feature>
<dbReference type="PROSITE" id="PS50090">
    <property type="entry name" value="MYB_LIKE"/>
    <property type="match status" value="2"/>
</dbReference>
<evidence type="ECO:0000313" key="4">
    <source>
        <dbReference type="EMBL" id="OHT02300.1"/>
    </source>
</evidence>
<dbReference type="SUPFAM" id="SSF46689">
    <property type="entry name" value="Homeodomain-like"/>
    <property type="match status" value="1"/>
</dbReference>
<feature type="domain" description="Myb-like" evidence="2">
    <location>
        <begin position="83"/>
        <end position="134"/>
    </location>
</feature>
<dbReference type="InterPro" id="IPR050560">
    <property type="entry name" value="MYB_TF"/>
</dbReference>
<dbReference type="CDD" id="cd00167">
    <property type="entry name" value="SANT"/>
    <property type="match status" value="2"/>
</dbReference>
<dbReference type="GO" id="GO:0000981">
    <property type="term" value="F:DNA-binding transcription factor activity, RNA polymerase II-specific"/>
    <property type="evidence" value="ECO:0007669"/>
    <property type="project" value="TreeGrafter"/>
</dbReference>
<reference evidence="4" key="1">
    <citation type="submission" date="2016-10" db="EMBL/GenBank/DDBJ databases">
        <authorList>
            <person name="Benchimol M."/>
            <person name="Almeida L.G."/>
            <person name="Vasconcelos A.T."/>
            <person name="Perreira-Neves A."/>
            <person name="Rosa I.A."/>
            <person name="Tasca T."/>
            <person name="Bogo M.R."/>
            <person name="de Souza W."/>
        </authorList>
    </citation>
    <scope>NUCLEOTIDE SEQUENCE [LARGE SCALE GENOMIC DNA]</scope>
    <source>
        <strain evidence="4">K</strain>
    </source>
</reference>
<dbReference type="PANTHER" id="PTHR45614:SF25">
    <property type="entry name" value="MYB PROTEIN"/>
    <property type="match status" value="1"/>
</dbReference>
<feature type="compositionally biased region" description="Polar residues" evidence="1">
    <location>
        <begin position="193"/>
        <end position="210"/>
    </location>
</feature>
<protein>
    <recommendedName>
        <fullName evidence="6">Myb-like DNA-binding domain containing protein</fullName>
    </recommendedName>
</protein>
<dbReference type="Proteomes" id="UP000179807">
    <property type="component" value="Unassembled WGS sequence"/>
</dbReference>
<dbReference type="GO" id="GO:0005634">
    <property type="term" value="C:nucleus"/>
    <property type="evidence" value="ECO:0007669"/>
    <property type="project" value="TreeGrafter"/>
</dbReference>
<dbReference type="GO" id="GO:0000978">
    <property type="term" value="F:RNA polymerase II cis-regulatory region sequence-specific DNA binding"/>
    <property type="evidence" value="ECO:0007669"/>
    <property type="project" value="TreeGrafter"/>
</dbReference>
<evidence type="ECO:0000259" key="3">
    <source>
        <dbReference type="PROSITE" id="PS51294"/>
    </source>
</evidence>
<feature type="domain" description="HTH myb-type" evidence="3">
    <location>
        <begin position="135"/>
        <end position="189"/>
    </location>
</feature>
<comment type="caution">
    <text evidence="4">The sequence shown here is derived from an EMBL/GenBank/DDBJ whole genome shotgun (WGS) entry which is preliminary data.</text>
</comment>
<evidence type="ECO:0000259" key="2">
    <source>
        <dbReference type="PROSITE" id="PS50090"/>
    </source>
</evidence>
<keyword evidence="5" id="KW-1185">Reference proteome</keyword>
<dbReference type="SMART" id="SM00717">
    <property type="entry name" value="SANT"/>
    <property type="match status" value="3"/>
</dbReference>
<evidence type="ECO:0000256" key="1">
    <source>
        <dbReference type="SAM" id="MobiDB-lite"/>
    </source>
</evidence>
<proteinExistence type="predicted"/>
<dbReference type="InterPro" id="IPR009057">
    <property type="entry name" value="Homeodomain-like_sf"/>
</dbReference>
<dbReference type="RefSeq" id="XP_068355436.1">
    <property type="nucleotide sequence ID" value="XM_068493494.1"/>
</dbReference>
<dbReference type="GeneID" id="94828198"/>
<dbReference type="Pfam" id="PF00249">
    <property type="entry name" value="Myb_DNA-binding"/>
    <property type="match status" value="2"/>
</dbReference>
<sequence length="294" mass="34592">MKNSKDDSSDFLCTFKIYSIMLEISVFDEQLPTLSSESCSQNEWNQSEEDFLLSITGTKNLKVKDIHKYFPSRSTDEIQIKWEEIIQNNKWTSDEDFVIKSFVKENGTNNWSKLQKLLPTRTQKQIRERWHNYLQPIKSHFPWTPEEDQLLINLHKIYGNSWIKISSFIPGRSDQSCKNRWSNELKQTVHIATTKESPNNHTNSKGNQKGNPKGCNDKKDQKNNEKCVISHQKYTENVIQNILQIDSPFKKSPRSFFNAWPNEAIEKLEDRVSFNKEGLIHFQDPLKYSLDHFD</sequence>
<dbReference type="AlphaFoldDB" id="A0A1J4JXP1"/>
<dbReference type="EMBL" id="MLAK01000871">
    <property type="protein sequence ID" value="OHT02300.1"/>
    <property type="molecule type" value="Genomic_DNA"/>
</dbReference>
<feature type="domain" description="HTH myb-type" evidence="3">
    <location>
        <begin position="90"/>
        <end position="134"/>
    </location>
</feature>
<dbReference type="Gene3D" id="1.10.10.60">
    <property type="entry name" value="Homeodomain-like"/>
    <property type="match status" value="2"/>
</dbReference>
<dbReference type="InterPro" id="IPR001005">
    <property type="entry name" value="SANT/Myb"/>
</dbReference>
<feature type="region of interest" description="Disordered" evidence="1">
    <location>
        <begin position="193"/>
        <end position="223"/>
    </location>
</feature>
<dbReference type="PANTHER" id="PTHR45614">
    <property type="entry name" value="MYB PROTEIN-RELATED"/>
    <property type="match status" value="1"/>
</dbReference>
<dbReference type="InterPro" id="IPR017930">
    <property type="entry name" value="Myb_dom"/>
</dbReference>
<organism evidence="4 5">
    <name type="scientific">Tritrichomonas foetus</name>
    <dbReference type="NCBI Taxonomy" id="1144522"/>
    <lineage>
        <taxon>Eukaryota</taxon>
        <taxon>Metamonada</taxon>
        <taxon>Parabasalia</taxon>
        <taxon>Tritrichomonadida</taxon>
        <taxon>Tritrichomonadidae</taxon>
        <taxon>Tritrichomonas</taxon>
    </lineage>
</organism>
<dbReference type="OrthoDB" id="2143914at2759"/>
<dbReference type="VEuPathDB" id="TrichDB:TRFO_07099"/>
<name>A0A1J4JXP1_9EUKA</name>
<dbReference type="PROSITE" id="PS51294">
    <property type="entry name" value="HTH_MYB"/>
    <property type="match status" value="2"/>
</dbReference>
<accession>A0A1J4JXP1</accession>
<evidence type="ECO:0000313" key="5">
    <source>
        <dbReference type="Proteomes" id="UP000179807"/>
    </source>
</evidence>
<gene>
    <name evidence="4" type="ORF">TRFO_07099</name>
</gene>